<keyword evidence="2" id="KW-1185">Reference proteome</keyword>
<evidence type="ECO:0000313" key="2">
    <source>
        <dbReference type="Proteomes" id="UP000637788"/>
    </source>
</evidence>
<gene>
    <name evidence="1" type="ORF">GCM10010094_74600</name>
</gene>
<reference evidence="1" key="1">
    <citation type="journal article" date="2014" name="Int. J. Syst. Evol. Microbiol.">
        <title>Complete genome sequence of Corynebacterium casei LMG S-19264T (=DSM 44701T), isolated from a smear-ripened cheese.</title>
        <authorList>
            <consortium name="US DOE Joint Genome Institute (JGI-PGF)"/>
            <person name="Walter F."/>
            <person name="Albersmeier A."/>
            <person name="Kalinowski J."/>
            <person name="Ruckert C."/>
        </authorList>
    </citation>
    <scope>NUCLEOTIDE SEQUENCE</scope>
    <source>
        <strain evidence="1">JCM 3035</strain>
    </source>
</reference>
<reference evidence="1" key="2">
    <citation type="submission" date="2020-09" db="EMBL/GenBank/DDBJ databases">
        <authorList>
            <person name="Sun Q."/>
            <person name="Ohkuma M."/>
        </authorList>
    </citation>
    <scope>NUCLEOTIDE SEQUENCE</scope>
    <source>
        <strain evidence="1">JCM 3035</strain>
    </source>
</reference>
<protein>
    <submittedName>
        <fullName evidence="1">Uncharacterized protein</fullName>
    </submittedName>
</protein>
<dbReference type="AlphaFoldDB" id="A0A917VNV6"/>
<dbReference type="EMBL" id="BMPQ01000029">
    <property type="protein sequence ID" value="GGL02898.1"/>
    <property type="molecule type" value="Genomic_DNA"/>
</dbReference>
<accession>A0A917VNV6</accession>
<evidence type="ECO:0000313" key="1">
    <source>
        <dbReference type="EMBL" id="GGL02898.1"/>
    </source>
</evidence>
<proteinExistence type="predicted"/>
<comment type="caution">
    <text evidence="1">The sequence shown here is derived from an EMBL/GenBank/DDBJ whole genome shotgun (WGS) entry which is preliminary data.</text>
</comment>
<organism evidence="1 2">
    <name type="scientific">Streptomyces flaveus</name>
    <dbReference type="NCBI Taxonomy" id="66370"/>
    <lineage>
        <taxon>Bacteria</taxon>
        <taxon>Bacillati</taxon>
        <taxon>Actinomycetota</taxon>
        <taxon>Actinomycetes</taxon>
        <taxon>Kitasatosporales</taxon>
        <taxon>Streptomycetaceae</taxon>
        <taxon>Streptomyces</taxon>
        <taxon>Streptomyces aurantiacus group</taxon>
    </lineage>
</organism>
<sequence length="49" mass="5239">MAEEYPLVIVTNADDAHAIADIADLPVTLSRTRGPRLGVTPDPEKKAIP</sequence>
<name>A0A917VNV6_9ACTN</name>
<dbReference type="RefSeq" id="WP_157857536.1">
    <property type="nucleotide sequence ID" value="NZ_BMPQ01000029.1"/>
</dbReference>
<dbReference type="Proteomes" id="UP000637788">
    <property type="component" value="Unassembled WGS sequence"/>
</dbReference>